<evidence type="ECO:0000256" key="1">
    <source>
        <dbReference type="SAM" id="SignalP"/>
    </source>
</evidence>
<dbReference type="Proteomes" id="UP000683417">
    <property type="component" value="Unassembled WGS sequence"/>
</dbReference>
<dbReference type="EMBL" id="CAJHIT010000010">
    <property type="protein sequence ID" value="CAD6506035.1"/>
    <property type="molecule type" value="Genomic_DNA"/>
</dbReference>
<evidence type="ECO:0000313" key="2">
    <source>
        <dbReference type="EMBL" id="CAD6506035.1"/>
    </source>
</evidence>
<organism evidence="2 3">
    <name type="scientific">Blumeria graminis f. sp. triticale</name>
    <dbReference type="NCBI Taxonomy" id="1689686"/>
    <lineage>
        <taxon>Eukaryota</taxon>
        <taxon>Fungi</taxon>
        <taxon>Dikarya</taxon>
        <taxon>Ascomycota</taxon>
        <taxon>Pezizomycotina</taxon>
        <taxon>Leotiomycetes</taxon>
        <taxon>Erysiphales</taxon>
        <taxon>Erysiphaceae</taxon>
        <taxon>Blumeria</taxon>
    </lineage>
</organism>
<feature type="signal peptide" evidence="1">
    <location>
        <begin position="1"/>
        <end position="20"/>
    </location>
</feature>
<comment type="caution">
    <text evidence="2">The sequence shown here is derived from an EMBL/GenBank/DDBJ whole genome shotgun (WGS) entry which is preliminary data.</text>
</comment>
<proteinExistence type="predicted"/>
<sequence>MWIKFGVLLTIFGFIHQIKCEDISYSDIYLPAGTNGFVCQLNFYPIEHVREAVERAFRSFFFEKLYRKFPKLFEDTQLFDVKPDILLSWPILFREIFYDNNVGKVRLVFNTRGQIMGLVMIKPKETGQKISFERCNPVRKSLEEDNAEKSSLNQWWNLVHPAFGYKCGLKFFPESSVNKLKEPDWIASFPKRRSRSKKAIDKKYTGDEFSGDDLYWYPVHHKLSRDPASGSPGVFRAVFDMSNHEFKGIINTINRNEKCVTVWDLSSIRSENIYTPSSVLNLERIKDSYWPETCFGHRILSKTIWLYLEFALKDWESAFYGRIPNFPIIKKKVIRLWPIRTPENHDNSFKNMFAIGYHTELDSYSLYHSKIKNNLFSGFSPCFEFSLSTIRNLRKHLAEPHGHGESSFLVY</sequence>
<reference evidence="2" key="1">
    <citation type="submission" date="2020-10" db="EMBL/GenBank/DDBJ databases">
        <authorList>
            <person name="Muller C M."/>
        </authorList>
    </citation>
    <scope>NUCLEOTIDE SEQUENCE</scope>
    <source>
        <strain evidence="2">THUN-12</strain>
    </source>
</reference>
<evidence type="ECO:0000313" key="3">
    <source>
        <dbReference type="Proteomes" id="UP000683417"/>
    </source>
</evidence>
<dbReference type="AlphaFoldDB" id="A0A9W4D704"/>
<gene>
    <name evidence="2" type="ORF">BGTH12_LOCUS7393</name>
</gene>
<accession>A0A9W4D704</accession>
<protein>
    <submittedName>
        <fullName evidence="2">BgTH12-06967</fullName>
    </submittedName>
</protein>
<name>A0A9W4D704_BLUGR</name>
<feature type="chain" id="PRO_5040820957" evidence="1">
    <location>
        <begin position="21"/>
        <end position="411"/>
    </location>
</feature>
<keyword evidence="1" id="KW-0732">Signal</keyword>